<dbReference type="GO" id="GO:0030317">
    <property type="term" value="P:flagellated sperm motility"/>
    <property type="evidence" value="ECO:0007669"/>
    <property type="project" value="Ensembl"/>
</dbReference>
<dbReference type="InterPro" id="IPR058685">
    <property type="entry name" value="Ig_NPHP4_4th"/>
</dbReference>
<dbReference type="Pfam" id="PF26015">
    <property type="entry name" value="Ig_NPH4_3rd"/>
    <property type="match status" value="1"/>
</dbReference>
<evidence type="ECO:0000313" key="9">
    <source>
        <dbReference type="Proteomes" id="UP000694425"/>
    </source>
</evidence>
<feature type="domain" description="NPHP4 Ig-like" evidence="2">
    <location>
        <begin position="1245"/>
        <end position="1329"/>
    </location>
</feature>
<dbReference type="Pfam" id="PF26189">
    <property type="entry name" value="Ig_NPHP4_2nd"/>
    <property type="match status" value="1"/>
</dbReference>
<evidence type="ECO:0000313" key="8">
    <source>
        <dbReference type="Ensembl" id="ENSNVIP00000005576.1"/>
    </source>
</evidence>
<dbReference type="GO" id="GO:1904491">
    <property type="term" value="P:protein localization to ciliary transition zone"/>
    <property type="evidence" value="ECO:0007669"/>
    <property type="project" value="TreeGrafter"/>
</dbReference>
<dbReference type="Pfam" id="PF26190">
    <property type="entry name" value="Ig_NPHP4_1st"/>
    <property type="match status" value="1"/>
</dbReference>
<dbReference type="GO" id="GO:0016604">
    <property type="term" value="C:nuclear body"/>
    <property type="evidence" value="ECO:0007669"/>
    <property type="project" value="Ensembl"/>
</dbReference>
<dbReference type="PANTHER" id="PTHR31043">
    <property type="entry name" value="NEPHROCYSTIN-4"/>
    <property type="match status" value="1"/>
</dbReference>
<dbReference type="InterPro" id="IPR058686">
    <property type="entry name" value="Ig_NPHP4_3rd"/>
</dbReference>
<dbReference type="InterPro" id="IPR029775">
    <property type="entry name" value="NPHP4"/>
</dbReference>
<dbReference type="InterPro" id="IPR058687">
    <property type="entry name" value="Ig_NPHP4_1st"/>
</dbReference>
<protein>
    <submittedName>
        <fullName evidence="8">Nephrocystin 4</fullName>
    </submittedName>
</protein>
<dbReference type="GO" id="GO:0036064">
    <property type="term" value="C:ciliary basal body"/>
    <property type="evidence" value="ECO:0007669"/>
    <property type="project" value="TreeGrafter"/>
</dbReference>
<feature type="domain" description="NPHP4 SK-like" evidence="3">
    <location>
        <begin position="909"/>
        <end position="977"/>
    </location>
</feature>
<dbReference type="GeneTree" id="ENSGT00510000048827"/>
<dbReference type="Ensembl" id="ENSNVIT00000006554.1">
    <property type="protein sequence ID" value="ENSNVIP00000005576.1"/>
    <property type="gene ID" value="ENSNVIG00000004447.1"/>
</dbReference>
<feature type="region of interest" description="Disordered" evidence="1">
    <location>
        <begin position="1087"/>
        <end position="1109"/>
    </location>
</feature>
<dbReference type="GO" id="GO:0120206">
    <property type="term" value="C:photoreceptor distal connecting cilium"/>
    <property type="evidence" value="ECO:0007669"/>
    <property type="project" value="Ensembl"/>
</dbReference>
<dbReference type="GO" id="GO:1903348">
    <property type="term" value="P:positive regulation of bicellular tight junction assembly"/>
    <property type="evidence" value="ECO:0007669"/>
    <property type="project" value="Ensembl"/>
</dbReference>
<dbReference type="PANTHER" id="PTHR31043:SF3">
    <property type="entry name" value="NEPHROCYSTIN-4"/>
    <property type="match status" value="1"/>
</dbReference>
<dbReference type="GO" id="GO:0060041">
    <property type="term" value="P:retina development in camera-type eye"/>
    <property type="evidence" value="ECO:0007669"/>
    <property type="project" value="Ensembl"/>
</dbReference>
<dbReference type="GO" id="GO:0005911">
    <property type="term" value="C:cell-cell junction"/>
    <property type="evidence" value="ECO:0007669"/>
    <property type="project" value="Ensembl"/>
</dbReference>
<dbReference type="InterPro" id="IPR058688">
    <property type="entry name" value="Ig_NPHP4_2nd"/>
</dbReference>
<dbReference type="GO" id="GO:0097470">
    <property type="term" value="C:ribbon synapse"/>
    <property type="evidence" value="ECO:0007669"/>
    <property type="project" value="Ensembl"/>
</dbReference>
<reference evidence="8" key="2">
    <citation type="submission" date="2025-09" db="UniProtKB">
        <authorList>
            <consortium name="Ensembl"/>
        </authorList>
    </citation>
    <scope>IDENTIFICATION</scope>
</reference>
<dbReference type="GO" id="GO:0005814">
    <property type="term" value="C:centriole"/>
    <property type="evidence" value="ECO:0007669"/>
    <property type="project" value="Ensembl"/>
</dbReference>
<dbReference type="GO" id="GO:0035845">
    <property type="term" value="P:photoreceptor cell outer segment organization"/>
    <property type="evidence" value="ECO:0007669"/>
    <property type="project" value="Ensembl"/>
</dbReference>
<feature type="domain" description="NPHP4 Ig-like" evidence="6">
    <location>
        <begin position="1137"/>
        <end position="1234"/>
    </location>
</feature>
<evidence type="ECO:0000259" key="6">
    <source>
        <dbReference type="Pfam" id="PF26189"/>
    </source>
</evidence>
<dbReference type="InterPro" id="IPR058764">
    <property type="entry name" value="NPHP4_SK"/>
</dbReference>
<dbReference type="GO" id="GO:0090090">
    <property type="term" value="P:negative regulation of canonical Wnt signaling pathway"/>
    <property type="evidence" value="ECO:0007669"/>
    <property type="project" value="Ensembl"/>
</dbReference>
<evidence type="ECO:0000259" key="7">
    <source>
        <dbReference type="Pfam" id="PF26190"/>
    </source>
</evidence>
<feature type="domain" description="NPHP4 C2-like" evidence="4">
    <location>
        <begin position="599"/>
        <end position="832"/>
    </location>
</feature>
<dbReference type="GO" id="GO:0097546">
    <property type="term" value="C:ciliary base"/>
    <property type="evidence" value="ECO:0007669"/>
    <property type="project" value="Ensembl"/>
</dbReference>
<feature type="compositionally biased region" description="Polar residues" evidence="1">
    <location>
        <begin position="1094"/>
        <end position="1103"/>
    </location>
</feature>
<evidence type="ECO:0000256" key="1">
    <source>
        <dbReference type="SAM" id="MobiDB-lite"/>
    </source>
</evidence>
<dbReference type="GO" id="GO:0005829">
    <property type="term" value="C:cytosol"/>
    <property type="evidence" value="ECO:0007669"/>
    <property type="project" value="Ensembl"/>
</dbReference>
<dbReference type="GO" id="GO:0045494">
    <property type="term" value="P:photoreceptor cell maintenance"/>
    <property type="evidence" value="ECO:0007669"/>
    <property type="project" value="Ensembl"/>
</dbReference>
<feature type="region of interest" description="Disordered" evidence="1">
    <location>
        <begin position="465"/>
        <end position="542"/>
    </location>
</feature>
<dbReference type="Pfam" id="PF26173">
    <property type="entry name" value="NPHP4_SK"/>
    <property type="match status" value="1"/>
</dbReference>
<feature type="compositionally biased region" description="Pro residues" evidence="1">
    <location>
        <begin position="476"/>
        <end position="491"/>
    </location>
</feature>
<organism evidence="8 9">
    <name type="scientific">Neovison vison</name>
    <name type="common">American mink</name>
    <name type="synonym">Mustela vison</name>
    <dbReference type="NCBI Taxonomy" id="452646"/>
    <lineage>
        <taxon>Eukaryota</taxon>
        <taxon>Metazoa</taxon>
        <taxon>Chordata</taxon>
        <taxon>Craniata</taxon>
        <taxon>Vertebrata</taxon>
        <taxon>Euteleostomi</taxon>
        <taxon>Mammalia</taxon>
        <taxon>Eutheria</taxon>
        <taxon>Laurasiatheria</taxon>
        <taxon>Carnivora</taxon>
        <taxon>Caniformia</taxon>
        <taxon>Musteloidea</taxon>
        <taxon>Mustelidae</taxon>
        <taxon>Mustelinae</taxon>
        <taxon>Neogale</taxon>
    </lineage>
</organism>
<evidence type="ECO:0000259" key="4">
    <source>
        <dbReference type="Pfam" id="PF26186"/>
    </source>
</evidence>
<dbReference type="InterPro" id="IPR058765">
    <property type="entry name" value="NPHP4_C2-like"/>
</dbReference>
<feature type="domain" description="NPHP4 Ig-like" evidence="5">
    <location>
        <begin position="1334"/>
        <end position="1429"/>
    </location>
</feature>
<dbReference type="CDD" id="cd22239">
    <property type="entry name" value="NPHP4"/>
    <property type="match status" value="1"/>
</dbReference>
<name>A0A8C7AHG4_NEOVI</name>
<feature type="region of interest" description="Disordered" evidence="1">
    <location>
        <begin position="897"/>
        <end position="916"/>
    </location>
</feature>
<dbReference type="Pfam" id="PF26186">
    <property type="entry name" value="NPHP4_C2_3rd"/>
    <property type="match status" value="1"/>
</dbReference>
<feature type="domain" description="NPHP4 Ig-like" evidence="7">
    <location>
        <begin position="980"/>
        <end position="1130"/>
    </location>
</feature>
<dbReference type="GO" id="GO:0005813">
    <property type="term" value="C:centrosome"/>
    <property type="evidence" value="ECO:0007669"/>
    <property type="project" value="Ensembl"/>
</dbReference>
<keyword evidence="9" id="KW-1185">Reference proteome</keyword>
<dbReference type="Proteomes" id="UP000694425">
    <property type="component" value="Unplaced"/>
</dbReference>
<reference evidence="8" key="1">
    <citation type="submission" date="2025-08" db="UniProtKB">
        <authorList>
            <consortium name="Ensembl"/>
        </authorList>
    </citation>
    <scope>IDENTIFICATION</scope>
</reference>
<proteinExistence type="predicted"/>
<evidence type="ECO:0000259" key="2">
    <source>
        <dbReference type="Pfam" id="PF26015"/>
    </source>
</evidence>
<accession>A0A8C7AHG4</accession>
<sequence>MNDWLRIFDQNVLVPPHPQRARQPLKESTAFQCVLKWLDGPLMKQGVLEVLSEVGCHLRVSLFDVTYRHFFGRTWKTTVRPVEPLSRQPSRIVFEEPVYFHTSLKHPNVVAVVEVVTEGLTRDGSLQALSCGFGILRLFGNKLESPASASQDTRLRLYHGSPRALLHPLLQDPVEQNKHVTLIEGCSLQYALRPHPLLEPLFHLLPENLLVSGLQHIPGLLRVHGEKGDALRKPRLQKSVTWYLDDLFFTLYPSLEKFEEELLELLISDYFREGGVPLDGSTLEILERRLCVGVHNGLGFVQRPQVVVLVPELDVALTRSASFSRKVGSSSKASSGNQALVLRSRLRLPEMVRDPAFAIVFQLEYVFNSPSGVDGKAASVPSLSGVACMHTIRWAVWNPVLEAVSGKVTLPLQGGIRPNPSHRLVYKVPPASRSSEEVKQVESGTVQFQYSLSPEEHLDTTTGLVHGSEAERQPSRRPPTSPTSPPAPPPQRLAALQDSPVGPGLSLSQLAAPPQSPARRRSATPAPRPPDSSEPPLAREQELPPEGRISHLEAQLSQASSVLGASVAEQLRELPFTPVHTPIVVGAQTRSSGSRLSRASMVLLQASGFPEILDDNKQPAEAVDPADPVQFKLEKEEADGLQGNEIVLQFLAFSRASQDCQGAPWPKTVYFTFQFYRFPPETTPRLQLVGLDETGRTRSGSLSHLLVLTDKDGSSDAGSPGFQLKYLVDPGFLKPGEQRWFTRYLATQTLQIDVWDGDSLLLVGSAAVPMKHLLRQGRPAVRVLHELDVVATEYEQDVVVSGDVTRFGCVKPIGVYTVLKGWLHLTLANVGHVCEQTERKSSSLPPSRSRVISNDGARHFVGGSLLTRGGLRLKNVVQAQKLADVDRELAAMLFTRAQPGSKGPPGASREGDAVRRRKLERMRSVRLQESGGELSCWGASLLARQSVRAQHARDLQVIAAYRERTKAESISSALSLAITTTHTIHVTPGTAEFFEFALKNPHNVQHTVTIDVDNPELSIIRDSREWRYFKDAAELNTPVEEDMFHLRGNLAPQIFLRPRETVHIPFRYQTFSVGSPALVQASAELRSEKGTDAGSPQKSSAMSTKHAKVSFRGSGGKPLAVLCLTVETQPHVVDQVFRFYHPELTFLKKAIRLPPWHTLPGAPVGRPGEETPVHVRCSDPNVICETQNVSLGEPRDVFLKVASGPSPESKDFFVTVYADRWLATPVQVWQVHLHSLQRVDVSCVTGQRTRLSLVLRGTQAVRRVQAFTSHPQELKTDPRGVFALPPHAVQDLHVAVRPRRAGSRFIHLNLVDVDYHQLVASWLVCLSCRPPLISKAFEITLAVGDGRGANKRITYTNPYPSARTFHLHSDRPDLLQFREDSFQVGGGETYTIGLRFAPRDSAGEEEILIYINDHEDKNEEAFCVKVTYQ</sequence>
<dbReference type="Pfam" id="PF26187">
    <property type="entry name" value="Ig_NPHP4_4th"/>
    <property type="match status" value="1"/>
</dbReference>
<evidence type="ECO:0000259" key="3">
    <source>
        <dbReference type="Pfam" id="PF26173"/>
    </source>
</evidence>
<evidence type="ECO:0000259" key="5">
    <source>
        <dbReference type="Pfam" id="PF26187"/>
    </source>
</evidence>